<evidence type="ECO:0008006" key="4">
    <source>
        <dbReference type="Google" id="ProtNLM"/>
    </source>
</evidence>
<organism evidence="2 3">
    <name type="scientific">Arthrobacter silviterrae</name>
    <dbReference type="NCBI Taxonomy" id="2026658"/>
    <lineage>
        <taxon>Bacteria</taxon>
        <taxon>Bacillati</taxon>
        <taxon>Actinomycetota</taxon>
        <taxon>Actinomycetes</taxon>
        <taxon>Micrococcales</taxon>
        <taxon>Micrococcaceae</taxon>
        <taxon>Arthrobacter</taxon>
    </lineage>
</organism>
<dbReference type="EMBL" id="JAAKZI010000011">
    <property type="protein sequence ID" value="NGN83416.1"/>
    <property type="molecule type" value="Genomic_DNA"/>
</dbReference>
<comment type="caution">
    <text evidence="2">The sequence shown here is derived from an EMBL/GenBank/DDBJ whole genome shotgun (WGS) entry which is preliminary data.</text>
</comment>
<accession>A0ABX0D9T3</accession>
<dbReference type="Proteomes" id="UP000479226">
    <property type="component" value="Unassembled WGS sequence"/>
</dbReference>
<dbReference type="RefSeq" id="WP_165181526.1">
    <property type="nucleotide sequence ID" value="NZ_JAAKZI010000011.1"/>
</dbReference>
<gene>
    <name evidence="2" type="ORF">G6N77_08085</name>
</gene>
<proteinExistence type="predicted"/>
<keyword evidence="3" id="KW-1185">Reference proteome</keyword>
<protein>
    <recommendedName>
        <fullName evidence="4">DUF3263 domain-containing protein</fullName>
    </recommendedName>
</protein>
<name>A0ABX0D9T3_9MICC</name>
<reference evidence="2 3" key="1">
    <citation type="submission" date="2020-02" db="EMBL/GenBank/DDBJ databases">
        <title>Genome sequence of the type strain DSM 27180 of Arthrobacter silviterrae.</title>
        <authorList>
            <person name="Gao J."/>
            <person name="Sun J."/>
        </authorList>
    </citation>
    <scope>NUCLEOTIDE SEQUENCE [LARGE SCALE GENOMIC DNA]</scope>
    <source>
        <strain evidence="2 3">DSM 27180</strain>
    </source>
</reference>
<evidence type="ECO:0000256" key="1">
    <source>
        <dbReference type="SAM" id="MobiDB-lite"/>
    </source>
</evidence>
<sequence length="80" mass="8361">MRTHQGLPSASVADPPPGVASGVAPWREHLLLSAGFPDRLAHQLAGTPGIDVHQLLNLVDRGCPPGLAARILVPEATGWE</sequence>
<feature type="region of interest" description="Disordered" evidence="1">
    <location>
        <begin position="1"/>
        <end position="20"/>
    </location>
</feature>
<evidence type="ECO:0000313" key="2">
    <source>
        <dbReference type="EMBL" id="NGN83416.1"/>
    </source>
</evidence>
<evidence type="ECO:0000313" key="3">
    <source>
        <dbReference type="Proteomes" id="UP000479226"/>
    </source>
</evidence>